<sequence length="387" mass="45030">MNNYIDRKIVNQIKEWLFYGKIVILYGPRQVGKTTLAKHILKEISGDEKGFISCDRGNVGEVFASKDPEKIKAFLGEGSMFVLDEAQTIPDIGLILKVFYDAYPKIKIIATGSSSFELANRVTEPLTGRAKEITLLSFSWNETKNILQTNRNKNLAFEKFLRFGGYPDVLLAENDSKAIGILETIANSYLYKDIFMHENIRKPELITKILKLLARQMGNEVSYNEIAKELLTNRATIVRYIELLEKTFVIFRLPGLERNRRNEVGSRKTKIYFYDIGIRNAIIQSYGTLENRLDVGALWENFCILERMKEVSFYGQNKLNYFWRTDDGNEIDHIEEYADHFTYFEYKWGINKKENKNSIKIFSESYKNSTGMLVNKENFEEFLKFNL</sequence>
<dbReference type="Proteomes" id="UP000034749">
    <property type="component" value="Unassembled WGS sequence"/>
</dbReference>
<dbReference type="CDD" id="cd00009">
    <property type="entry name" value="AAA"/>
    <property type="match status" value="1"/>
</dbReference>
<dbReference type="InterPro" id="IPR003593">
    <property type="entry name" value="AAA+_ATPase"/>
</dbReference>
<feature type="domain" description="AAA+ ATPase" evidence="1">
    <location>
        <begin position="19"/>
        <end position="129"/>
    </location>
</feature>
<dbReference type="AlphaFoldDB" id="A0A0G0TXY7"/>
<gene>
    <name evidence="2" type="ORF">UU24_C0004G0019</name>
</gene>
<dbReference type="PATRIC" id="fig|1618734.3.peg.136"/>
<evidence type="ECO:0000259" key="1">
    <source>
        <dbReference type="SMART" id="SM00382"/>
    </source>
</evidence>
<dbReference type="InterPro" id="IPR025420">
    <property type="entry name" value="DUF4143"/>
</dbReference>
<proteinExistence type="predicted"/>
<protein>
    <submittedName>
        <fullName evidence="2">AAA ATPase</fullName>
    </submittedName>
</protein>
<dbReference type="InterPro" id="IPR041682">
    <property type="entry name" value="AAA_14"/>
</dbReference>
<dbReference type="Pfam" id="PF13173">
    <property type="entry name" value="AAA_14"/>
    <property type="match status" value="1"/>
</dbReference>
<dbReference type="Pfam" id="PF13635">
    <property type="entry name" value="DUF4143"/>
    <property type="match status" value="1"/>
</dbReference>
<dbReference type="PANTHER" id="PTHR43566">
    <property type="entry name" value="CONSERVED PROTEIN"/>
    <property type="match status" value="1"/>
</dbReference>
<name>A0A0G0TXY7_9BACT</name>
<dbReference type="SMART" id="SM00382">
    <property type="entry name" value="AAA"/>
    <property type="match status" value="1"/>
</dbReference>
<dbReference type="Gene3D" id="3.40.50.300">
    <property type="entry name" value="P-loop containing nucleotide triphosphate hydrolases"/>
    <property type="match status" value="1"/>
</dbReference>
<dbReference type="EMBL" id="LBZW01000004">
    <property type="protein sequence ID" value="KKR79681.1"/>
    <property type="molecule type" value="Genomic_DNA"/>
</dbReference>
<comment type="caution">
    <text evidence="2">The sequence shown here is derived from an EMBL/GenBank/DDBJ whole genome shotgun (WGS) entry which is preliminary data.</text>
</comment>
<reference evidence="2 3" key="1">
    <citation type="journal article" date="2015" name="Nature">
        <title>rRNA introns, odd ribosomes, and small enigmatic genomes across a large radiation of phyla.</title>
        <authorList>
            <person name="Brown C.T."/>
            <person name="Hug L.A."/>
            <person name="Thomas B.C."/>
            <person name="Sharon I."/>
            <person name="Castelle C.J."/>
            <person name="Singh A."/>
            <person name="Wilkins M.J."/>
            <person name="Williams K.H."/>
            <person name="Banfield J.F."/>
        </authorList>
    </citation>
    <scope>NUCLEOTIDE SEQUENCE [LARGE SCALE GENOMIC DNA]</scope>
</reference>
<dbReference type="SUPFAM" id="SSF52540">
    <property type="entry name" value="P-loop containing nucleoside triphosphate hydrolases"/>
    <property type="match status" value="1"/>
</dbReference>
<evidence type="ECO:0000313" key="3">
    <source>
        <dbReference type="Proteomes" id="UP000034749"/>
    </source>
</evidence>
<dbReference type="PANTHER" id="PTHR43566:SF1">
    <property type="entry name" value="AAA+ ATPASE DOMAIN-CONTAINING PROTEIN"/>
    <property type="match status" value="1"/>
</dbReference>
<accession>A0A0G0TXY7</accession>
<evidence type="ECO:0000313" key="2">
    <source>
        <dbReference type="EMBL" id="KKR79681.1"/>
    </source>
</evidence>
<organism evidence="2 3">
    <name type="scientific">Candidatus Nomurabacteria bacterium GW2011_GWA2_40_9</name>
    <dbReference type="NCBI Taxonomy" id="1618734"/>
    <lineage>
        <taxon>Bacteria</taxon>
        <taxon>Candidatus Nomuraibacteriota</taxon>
    </lineage>
</organism>
<dbReference type="InterPro" id="IPR027417">
    <property type="entry name" value="P-loop_NTPase"/>
</dbReference>